<reference evidence="2 3" key="1">
    <citation type="submission" date="2014-04" db="EMBL/GenBank/DDBJ databases">
        <authorList>
            <consortium name="DOE Joint Genome Institute"/>
            <person name="Kuo A."/>
            <person name="Kohler A."/>
            <person name="Costa M.D."/>
            <person name="Nagy L.G."/>
            <person name="Floudas D."/>
            <person name="Copeland A."/>
            <person name="Barry K.W."/>
            <person name="Cichocki N."/>
            <person name="Veneault-Fourrey C."/>
            <person name="LaButti K."/>
            <person name="Lindquist E.A."/>
            <person name="Lipzen A."/>
            <person name="Lundell T."/>
            <person name="Morin E."/>
            <person name="Murat C."/>
            <person name="Sun H."/>
            <person name="Tunlid A."/>
            <person name="Henrissat B."/>
            <person name="Grigoriev I.V."/>
            <person name="Hibbett D.S."/>
            <person name="Martin F."/>
            <person name="Nordberg H.P."/>
            <person name="Cantor M.N."/>
            <person name="Hua S.X."/>
        </authorList>
    </citation>
    <scope>NUCLEOTIDE SEQUENCE [LARGE SCALE GENOMIC DNA]</scope>
    <source>
        <strain evidence="2 3">441</strain>
    </source>
</reference>
<gene>
    <name evidence="2" type="ORF">PISMIDRAFT_688673</name>
</gene>
<accession>A0A0C9XLW9</accession>
<evidence type="ECO:0000313" key="3">
    <source>
        <dbReference type="Proteomes" id="UP000054018"/>
    </source>
</evidence>
<feature type="domain" description="MACPF" evidence="1">
    <location>
        <begin position="1"/>
        <end position="326"/>
    </location>
</feature>
<dbReference type="EMBL" id="KN834000">
    <property type="protein sequence ID" value="KIK13370.1"/>
    <property type="molecule type" value="Genomic_DNA"/>
</dbReference>
<evidence type="ECO:0000259" key="1">
    <source>
        <dbReference type="PROSITE" id="PS51412"/>
    </source>
</evidence>
<dbReference type="OrthoDB" id="4250793at2759"/>
<sequence length="472" mass="52765">MTARELPALDWLGYSIDLSRSPTMDLRAASASVLKARRTIDFDIDGNLRVVTINGVAFNVPSAVFISQESLFQGAFVSYATGNDAQSAFRMDAGLPARYLAVTGTDATIAVAHDRLFIGKNQYAFYSFTNAVYAARLKDYDKLLNKDALLRGVEDLPQQFNGNKEDVLAAYTSFFRRFGSHVIVNVNYGARFQLSAWALNDNASVNAKFNTDVKAFFNGIPDGGEYDETVKSEAQYKIFVEYLQRLVTVVGGDAQLSSNLTSDPTSWSTYENWRASVCTATPTHISFHTTPIWSLMSAFTNDTLKSYANEISQAYTWILTRPRVYKTAVAFDIQSDWAEFNLLTPSAVILPDNANPYPTGTISSRHRVQWGKEYSHDYQRQTLRFFIINDGSPVDFSISHGSNGAGQGQGRAEALIDRERYLNDTISDNVWNTVWFFGAPVSLTPETLRMDDRPDGYSWNDILEKYMHTIAG</sequence>
<dbReference type="HOGENOM" id="CLU_046019_0_0_1"/>
<dbReference type="PROSITE" id="PS51412">
    <property type="entry name" value="MACPF_2"/>
    <property type="match status" value="1"/>
</dbReference>
<name>A0A0C9XLW9_9AGAM</name>
<dbReference type="Pfam" id="PF01823">
    <property type="entry name" value="MACPF"/>
    <property type="match status" value="1"/>
</dbReference>
<proteinExistence type="predicted"/>
<dbReference type="Proteomes" id="UP000054018">
    <property type="component" value="Unassembled WGS sequence"/>
</dbReference>
<protein>
    <recommendedName>
        <fullName evidence="1">MACPF domain-containing protein</fullName>
    </recommendedName>
</protein>
<reference evidence="3" key="2">
    <citation type="submission" date="2015-01" db="EMBL/GenBank/DDBJ databases">
        <title>Evolutionary Origins and Diversification of the Mycorrhizal Mutualists.</title>
        <authorList>
            <consortium name="DOE Joint Genome Institute"/>
            <consortium name="Mycorrhizal Genomics Consortium"/>
            <person name="Kohler A."/>
            <person name="Kuo A."/>
            <person name="Nagy L.G."/>
            <person name="Floudas D."/>
            <person name="Copeland A."/>
            <person name="Barry K.W."/>
            <person name="Cichocki N."/>
            <person name="Veneault-Fourrey C."/>
            <person name="LaButti K."/>
            <person name="Lindquist E.A."/>
            <person name="Lipzen A."/>
            <person name="Lundell T."/>
            <person name="Morin E."/>
            <person name="Murat C."/>
            <person name="Riley R."/>
            <person name="Ohm R."/>
            <person name="Sun H."/>
            <person name="Tunlid A."/>
            <person name="Henrissat B."/>
            <person name="Grigoriev I.V."/>
            <person name="Hibbett D.S."/>
            <person name="Martin F."/>
        </authorList>
    </citation>
    <scope>NUCLEOTIDE SEQUENCE [LARGE SCALE GENOMIC DNA]</scope>
    <source>
        <strain evidence="3">441</strain>
    </source>
</reference>
<dbReference type="InterPro" id="IPR020864">
    <property type="entry name" value="MACPF"/>
</dbReference>
<evidence type="ECO:0000313" key="2">
    <source>
        <dbReference type="EMBL" id="KIK13370.1"/>
    </source>
</evidence>
<dbReference type="AlphaFoldDB" id="A0A0C9XLW9"/>
<organism evidence="2 3">
    <name type="scientific">Pisolithus microcarpus 441</name>
    <dbReference type="NCBI Taxonomy" id="765257"/>
    <lineage>
        <taxon>Eukaryota</taxon>
        <taxon>Fungi</taxon>
        <taxon>Dikarya</taxon>
        <taxon>Basidiomycota</taxon>
        <taxon>Agaricomycotina</taxon>
        <taxon>Agaricomycetes</taxon>
        <taxon>Agaricomycetidae</taxon>
        <taxon>Boletales</taxon>
        <taxon>Sclerodermatineae</taxon>
        <taxon>Pisolithaceae</taxon>
        <taxon>Pisolithus</taxon>
    </lineage>
</organism>
<keyword evidence="3" id="KW-1185">Reference proteome</keyword>